<proteinExistence type="predicted"/>
<dbReference type="CDD" id="cd01647">
    <property type="entry name" value="RT_LTR"/>
    <property type="match status" value="1"/>
</dbReference>
<dbReference type="AlphaFoldDB" id="A0A5B6V8L5"/>
<feature type="domain" description="Reverse transcriptase" evidence="1">
    <location>
        <begin position="265"/>
        <end position="399"/>
    </location>
</feature>
<gene>
    <name evidence="2" type="ORF">EPI10_000557</name>
</gene>
<dbReference type="InterPro" id="IPR043128">
    <property type="entry name" value="Rev_trsase/Diguanyl_cyclase"/>
</dbReference>
<dbReference type="Proteomes" id="UP000325315">
    <property type="component" value="Unassembled WGS sequence"/>
</dbReference>
<accession>A0A5B6V8L5</accession>
<keyword evidence="2" id="KW-0808">Transferase</keyword>
<dbReference type="GO" id="GO:0003964">
    <property type="term" value="F:RNA-directed DNA polymerase activity"/>
    <property type="evidence" value="ECO:0007669"/>
    <property type="project" value="UniProtKB-KW"/>
</dbReference>
<evidence type="ECO:0000259" key="1">
    <source>
        <dbReference type="Pfam" id="PF00078"/>
    </source>
</evidence>
<dbReference type="Pfam" id="PF00078">
    <property type="entry name" value="RVT_1"/>
    <property type="match status" value="1"/>
</dbReference>
<dbReference type="PANTHER" id="PTHR24559:SF457">
    <property type="entry name" value="RNA-DIRECTED DNA POLYMERASE HOMOLOG"/>
    <property type="match status" value="1"/>
</dbReference>
<dbReference type="EMBL" id="SMMG02000007">
    <property type="protein sequence ID" value="KAA3465381.1"/>
    <property type="molecule type" value="Genomic_DNA"/>
</dbReference>
<dbReference type="InterPro" id="IPR053134">
    <property type="entry name" value="RNA-dir_DNA_polymerase"/>
</dbReference>
<name>A0A5B6V8L5_9ROSI</name>
<dbReference type="InterPro" id="IPR000477">
    <property type="entry name" value="RT_dom"/>
</dbReference>
<comment type="caution">
    <text evidence="2">The sequence shown here is derived from an EMBL/GenBank/DDBJ whole genome shotgun (WGS) entry which is preliminary data.</text>
</comment>
<keyword evidence="2" id="KW-0548">Nucleotidyltransferase</keyword>
<keyword evidence="3" id="KW-1185">Reference proteome</keyword>
<dbReference type="OrthoDB" id="1724165at2759"/>
<dbReference type="SUPFAM" id="SSF56672">
    <property type="entry name" value="DNA/RNA polymerases"/>
    <property type="match status" value="1"/>
</dbReference>
<dbReference type="PANTHER" id="PTHR24559">
    <property type="entry name" value="TRANSPOSON TY3-I GAG-POL POLYPROTEIN"/>
    <property type="match status" value="1"/>
</dbReference>
<dbReference type="InterPro" id="IPR043502">
    <property type="entry name" value="DNA/RNA_pol_sf"/>
</dbReference>
<protein>
    <submittedName>
        <fullName evidence="2">RNA-directed DNA polymerase (Reverse transcriptase), Ribonuclease H</fullName>
    </submittedName>
</protein>
<dbReference type="Gene3D" id="3.10.10.10">
    <property type="entry name" value="HIV Type 1 Reverse Transcriptase, subunit A, domain 1"/>
    <property type="match status" value="1"/>
</dbReference>
<organism evidence="2 3">
    <name type="scientific">Gossypium australe</name>
    <dbReference type="NCBI Taxonomy" id="47621"/>
    <lineage>
        <taxon>Eukaryota</taxon>
        <taxon>Viridiplantae</taxon>
        <taxon>Streptophyta</taxon>
        <taxon>Embryophyta</taxon>
        <taxon>Tracheophyta</taxon>
        <taxon>Spermatophyta</taxon>
        <taxon>Magnoliopsida</taxon>
        <taxon>eudicotyledons</taxon>
        <taxon>Gunneridae</taxon>
        <taxon>Pentapetalae</taxon>
        <taxon>rosids</taxon>
        <taxon>malvids</taxon>
        <taxon>Malvales</taxon>
        <taxon>Malvaceae</taxon>
        <taxon>Malvoideae</taxon>
        <taxon>Gossypium</taxon>
    </lineage>
</organism>
<evidence type="ECO:0000313" key="2">
    <source>
        <dbReference type="EMBL" id="KAA3465381.1"/>
    </source>
</evidence>
<reference evidence="3" key="1">
    <citation type="journal article" date="2019" name="Plant Biotechnol. J.">
        <title>Genome sequencing of the Australian wild diploid species Gossypium australe highlights disease resistance and delayed gland morphogenesis.</title>
        <authorList>
            <person name="Cai Y."/>
            <person name="Cai X."/>
            <person name="Wang Q."/>
            <person name="Wang P."/>
            <person name="Zhang Y."/>
            <person name="Cai C."/>
            <person name="Xu Y."/>
            <person name="Wang K."/>
            <person name="Zhou Z."/>
            <person name="Wang C."/>
            <person name="Geng S."/>
            <person name="Li B."/>
            <person name="Dong Q."/>
            <person name="Hou Y."/>
            <person name="Wang H."/>
            <person name="Ai P."/>
            <person name="Liu Z."/>
            <person name="Yi F."/>
            <person name="Sun M."/>
            <person name="An G."/>
            <person name="Cheng J."/>
            <person name="Zhang Y."/>
            <person name="Shi Q."/>
            <person name="Xie Y."/>
            <person name="Shi X."/>
            <person name="Chang Y."/>
            <person name="Huang F."/>
            <person name="Chen Y."/>
            <person name="Hong S."/>
            <person name="Mi L."/>
            <person name="Sun Q."/>
            <person name="Zhang L."/>
            <person name="Zhou B."/>
            <person name="Peng R."/>
            <person name="Zhang X."/>
            <person name="Liu F."/>
        </authorList>
    </citation>
    <scope>NUCLEOTIDE SEQUENCE [LARGE SCALE GENOMIC DNA]</scope>
    <source>
        <strain evidence="3">cv. PA1801</strain>
    </source>
</reference>
<sequence length="423" mass="48747">MAEQKKEKTVRPESFVNEPVKEEEVKEFLKFLKHSEYMRAFNGIERRVMGRIEIPLLIGLTAYEVDFLVMDIKPSYNCLLGKPWIHTAGAVPSSLHQKLKLVSEGKGALPRKGLGSNLHGRVEAPILKDKNDRFGLGRFSDINDISNVATELELSFEEDMCLEGSQDFEDDRNYDLSLDLLRMVKQKEKQILPNEETVKIVTLEEGKVVKIGTYITEETKRDLVELLQEFKDIFAWSYQDMLGLSTTIVVHCFSIKENYSPKDNFSLHHIDTLVDNTVGYSLFSLIDGFSGYNQIKMHPEDMEKTTFITLWGTFCYKVMSFGLKNIRATYQRAMVTLFHDMMHKEIELYVDDMIAKSRTKMEHIQVLRKIFLRLRKFQVKLNPTKCTFGARSGKLLGFVVSKRGIEIDSDKVRAIQELPPPHT</sequence>
<evidence type="ECO:0000313" key="3">
    <source>
        <dbReference type="Proteomes" id="UP000325315"/>
    </source>
</evidence>
<dbReference type="Gene3D" id="3.30.70.270">
    <property type="match status" value="1"/>
</dbReference>
<keyword evidence="2" id="KW-0695">RNA-directed DNA polymerase</keyword>